<keyword evidence="2" id="KW-1185">Reference proteome</keyword>
<gene>
    <name evidence="1" type="ORF">KGMB03357_15920</name>
</gene>
<comment type="caution">
    <text evidence="1">The sequence shown here is derived from an EMBL/GenBank/DDBJ whole genome shotgun (WGS) entry which is preliminary data.</text>
</comment>
<accession>A0A401LED5</accession>
<dbReference type="Proteomes" id="UP000287361">
    <property type="component" value="Unassembled WGS sequence"/>
</dbReference>
<evidence type="ECO:0008006" key="3">
    <source>
        <dbReference type="Google" id="ProtNLM"/>
    </source>
</evidence>
<dbReference type="OrthoDB" id="2041363at2"/>
<evidence type="ECO:0000313" key="2">
    <source>
        <dbReference type="Proteomes" id="UP000287361"/>
    </source>
</evidence>
<protein>
    <recommendedName>
        <fullName evidence="3">SpoVT-AbrB domain-containing protein</fullName>
    </recommendedName>
</protein>
<organism evidence="1 2">
    <name type="scientific">Anaerotignum faecicola</name>
    <dbReference type="NCBI Taxonomy" id="2358141"/>
    <lineage>
        <taxon>Bacteria</taxon>
        <taxon>Bacillati</taxon>
        <taxon>Bacillota</taxon>
        <taxon>Clostridia</taxon>
        <taxon>Lachnospirales</taxon>
        <taxon>Anaerotignaceae</taxon>
        <taxon>Anaerotignum</taxon>
    </lineage>
</organism>
<name>A0A401LED5_9FIRM</name>
<reference evidence="1 2" key="1">
    <citation type="submission" date="2018-10" db="EMBL/GenBank/DDBJ databases">
        <title>Draft Genome Sequence of Anaerotignum sp. KCTC 15736.</title>
        <authorList>
            <person name="Choi S.H."/>
            <person name="Kim J.S."/>
            <person name="Kang S.W."/>
            <person name="Lee J.S."/>
            <person name="Park S.H."/>
        </authorList>
    </citation>
    <scope>NUCLEOTIDE SEQUENCE [LARGE SCALE GENOMIC DNA]</scope>
    <source>
        <strain evidence="1 2">KCTC 15736</strain>
    </source>
</reference>
<dbReference type="AlphaFoldDB" id="A0A401LED5"/>
<evidence type="ECO:0000313" key="1">
    <source>
        <dbReference type="EMBL" id="GCB29931.1"/>
    </source>
</evidence>
<sequence length="180" mass="20592">MEIRELKISANASGGTAAAGAKTYRITLPSSWVKKMDLDHADAKAEVVFDGTSIIIRPKAAEDILLFQSQALKAGHQVVRYEYFDKETLCSTILCDFTEKILRVINHTDRILKTAFGRQERPTWDDFIEFLEERCVPKSRENINILLKEMGLTEYDPIQIVEKTQGRMAEDAQWLKITRL</sequence>
<proteinExistence type="predicted"/>
<dbReference type="EMBL" id="BHVZ01000004">
    <property type="protein sequence ID" value="GCB29931.1"/>
    <property type="molecule type" value="Genomic_DNA"/>
</dbReference>